<dbReference type="RefSeq" id="WP_163238890.1">
    <property type="nucleotide sequence ID" value="NZ_CP082780.1"/>
</dbReference>
<dbReference type="InterPro" id="IPR046318">
    <property type="entry name" value="DUF5344"/>
</dbReference>
<organism evidence="2 3">
    <name type="scientific">Bacillus aquiflavi</name>
    <dbReference type="NCBI Taxonomy" id="2672567"/>
    <lineage>
        <taxon>Bacteria</taxon>
        <taxon>Bacillati</taxon>
        <taxon>Bacillota</taxon>
        <taxon>Bacilli</taxon>
        <taxon>Bacillales</taxon>
        <taxon>Bacillaceae</taxon>
        <taxon>Bacillus</taxon>
    </lineage>
</organism>
<evidence type="ECO:0000313" key="2">
    <source>
        <dbReference type="EMBL" id="NEY79976.1"/>
    </source>
</evidence>
<dbReference type="Pfam" id="PF17279">
    <property type="entry name" value="DUF5344"/>
    <property type="match status" value="1"/>
</dbReference>
<dbReference type="EMBL" id="JAAIWN010000001">
    <property type="protein sequence ID" value="NEY79976.1"/>
    <property type="molecule type" value="Genomic_DNA"/>
</dbReference>
<comment type="caution">
    <text evidence="2">The sequence shown here is derived from an EMBL/GenBank/DDBJ whole genome shotgun (WGS) entry which is preliminary data.</text>
</comment>
<reference evidence="1 4" key="2">
    <citation type="submission" date="2020-07" db="EMBL/GenBank/DDBJ databases">
        <authorList>
            <person name="Feng H."/>
        </authorList>
    </citation>
    <scope>NUCLEOTIDE SEQUENCE [LARGE SCALE GENOMIC DNA]</scope>
    <source>
        <strain evidence="1">S-12</strain>
        <strain evidence="4">s-12</strain>
    </source>
</reference>
<protein>
    <submittedName>
        <fullName evidence="2">YwqI/YxiC family protein</fullName>
    </submittedName>
</protein>
<gene>
    <name evidence="2" type="ORF">G4D64_00260</name>
    <name evidence="1" type="ORF">H1Z61_00260</name>
</gene>
<reference evidence="2 3" key="1">
    <citation type="submission" date="2020-02" db="EMBL/GenBank/DDBJ databases">
        <title>Bacillus aquiflavi sp. nov., isolated from yellow water of strong flavor Chinese baijiu in Yibin region of China.</title>
        <authorList>
            <person name="Xie J."/>
        </authorList>
    </citation>
    <scope>NUCLEOTIDE SEQUENCE [LARGE SCALE GENOMIC DNA]</scope>
    <source>
        <strain evidence="2 3">3H-10</strain>
    </source>
</reference>
<dbReference type="EMBL" id="JACEIO010000001">
    <property type="protein sequence ID" value="MBA4535600.1"/>
    <property type="molecule type" value="Genomic_DNA"/>
</dbReference>
<dbReference type="Proteomes" id="UP000570010">
    <property type="component" value="Unassembled WGS sequence"/>
</dbReference>
<dbReference type="AlphaFoldDB" id="A0A6B3VWU4"/>
<evidence type="ECO:0000313" key="4">
    <source>
        <dbReference type="Proteomes" id="UP000570010"/>
    </source>
</evidence>
<name>A0A6B3VWU4_9BACI</name>
<evidence type="ECO:0000313" key="3">
    <source>
        <dbReference type="Proteomes" id="UP000472971"/>
    </source>
</evidence>
<proteinExistence type="predicted"/>
<accession>A0A6B3VWU4</accession>
<keyword evidence="3" id="KW-1185">Reference proteome</keyword>
<evidence type="ECO:0000313" key="1">
    <source>
        <dbReference type="EMBL" id="MBA4535600.1"/>
    </source>
</evidence>
<dbReference type="Proteomes" id="UP000472971">
    <property type="component" value="Unassembled WGS sequence"/>
</dbReference>
<sequence length="94" mass="10802">MSEIKIVKNDIKSAFEELKAKIIELNTASAKADFSVSKLHVIQKIEEIEQQYYATMKSYKTYLEKSENDSLSNVELFIDVEQNIAHTISKETTQ</sequence>